<dbReference type="Proteomes" id="UP000250416">
    <property type="component" value="Unassembled WGS sequence"/>
</dbReference>
<evidence type="ECO:0000313" key="2">
    <source>
        <dbReference type="Proteomes" id="UP000250416"/>
    </source>
</evidence>
<protein>
    <submittedName>
        <fullName evidence="1">Uncharacterized protein</fullName>
    </submittedName>
</protein>
<proteinExistence type="predicted"/>
<sequence length="236" mass="25512">MRPARDPRAATWSRVARSPRLISAIGIAESESGFETSASKVDASWPIAKLETAIDSSQEGAVHGGRLPPRTRCIYQKAVSKIRPMVASAVSTGSGSDATTVRRRPIGRSPVAYPFKSLDRLNVASNTNRSAAVCRSEVDRVVAVHETHGFDALSRLKPAKRPAVTGPRRRLPYFTGVRTGAPSFLIRNTTNFAGFVLLAFRPTVWTSSGPSWNVSPAWSVTSLPPFRPITMLPSST</sequence>
<comment type="caution">
    <text evidence="1">The sequence shown here is derived from an EMBL/GenBank/DDBJ whole genome shotgun (WGS) entry which is preliminary data.</text>
</comment>
<evidence type="ECO:0000313" key="1">
    <source>
        <dbReference type="EMBL" id="SPV20401.1"/>
    </source>
</evidence>
<dbReference type="AlphaFoldDB" id="A0AAE8NFK8"/>
<reference evidence="1 2" key="1">
    <citation type="submission" date="2018-06" db="EMBL/GenBank/DDBJ databases">
        <authorList>
            <consortium name="Pathogen Informatics"/>
            <person name="Doyle S."/>
        </authorList>
    </citation>
    <scope>NUCLEOTIDE SEQUENCE [LARGE SCALE GENOMIC DNA]</scope>
    <source>
        <strain evidence="1 2">NCTC10661</strain>
    </source>
</reference>
<name>A0AAE8NFK8_BURCE</name>
<dbReference type="EMBL" id="UARD01000020">
    <property type="protein sequence ID" value="SPV20401.1"/>
    <property type="molecule type" value="Genomic_DNA"/>
</dbReference>
<accession>A0AAE8NFK8</accession>
<gene>
    <name evidence="1" type="ORF">NCTC10661_03766</name>
</gene>
<organism evidence="1 2">
    <name type="scientific">Burkholderia cepacia</name>
    <name type="common">Pseudomonas cepacia</name>
    <dbReference type="NCBI Taxonomy" id="292"/>
    <lineage>
        <taxon>Bacteria</taxon>
        <taxon>Pseudomonadati</taxon>
        <taxon>Pseudomonadota</taxon>
        <taxon>Betaproteobacteria</taxon>
        <taxon>Burkholderiales</taxon>
        <taxon>Burkholderiaceae</taxon>
        <taxon>Burkholderia</taxon>
        <taxon>Burkholderia cepacia complex</taxon>
    </lineage>
</organism>